<feature type="transmembrane region" description="Helical" evidence="1">
    <location>
        <begin position="349"/>
        <end position="366"/>
    </location>
</feature>
<evidence type="ECO:0000313" key="3">
    <source>
        <dbReference type="Proteomes" id="UP001595791"/>
    </source>
</evidence>
<protein>
    <recommendedName>
        <fullName evidence="4">DUF2029 domain-containing protein</fullName>
    </recommendedName>
</protein>
<feature type="transmembrane region" description="Helical" evidence="1">
    <location>
        <begin position="161"/>
        <end position="180"/>
    </location>
</feature>
<feature type="transmembrane region" description="Helical" evidence="1">
    <location>
        <begin position="107"/>
        <end position="128"/>
    </location>
</feature>
<dbReference type="EMBL" id="JBHSBU010000001">
    <property type="protein sequence ID" value="MFC4160246.1"/>
    <property type="molecule type" value="Genomic_DNA"/>
</dbReference>
<feature type="transmembrane region" description="Helical" evidence="1">
    <location>
        <begin position="318"/>
        <end position="337"/>
    </location>
</feature>
<evidence type="ECO:0000313" key="2">
    <source>
        <dbReference type="EMBL" id="MFC4160246.1"/>
    </source>
</evidence>
<accession>A0ABV8MTD6</accession>
<feature type="transmembrane region" description="Helical" evidence="1">
    <location>
        <begin position="21"/>
        <end position="41"/>
    </location>
</feature>
<comment type="caution">
    <text evidence="2">The sequence shown here is derived from an EMBL/GenBank/DDBJ whole genome shotgun (WGS) entry which is preliminary data.</text>
</comment>
<feature type="transmembrane region" description="Helical" evidence="1">
    <location>
        <begin position="234"/>
        <end position="258"/>
    </location>
</feature>
<gene>
    <name evidence="2" type="ORF">ACFOW7_12940</name>
</gene>
<feature type="transmembrane region" description="Helical" evidence="1">
    <location>
        <begin position="68"/>
        <end position="86"/>
    </location>
</feature>
<sequence>MNAAIPTITRLPPPATSDDKHGFSLIELFFIVLMFLIATVGQDRIENYLSRQYGVPVSMMQSDLRQLIQLKASLFLCALLVLARPVRQQLYKLTQLWSRRALIQSALIMLILYLLSSHILPLNLGFAYQHVSIDPFNQPTNWLYRRLLNPTLAYYLHLDGMLFPIYTAGLSWLSIALVISTLDRLLPGKISFLEKLALATCAFVIYQFQIPGYPDTLVLLLGLMLWQGDLSARAQRLLIVLLLLTHEALGLVVVLSLLPRLQKPVWIITILAAYGACMALNFGFDIEALLRKQSVLRDPTNLYPLEAFKSSQQHPERLLAALLIAYKLAWVSIGRGAMLAWQAGQKQDVWLIVAPIALAGAQMIIASDISRLGGMGFIGVLLSYAWFASRTSPSIRRWWALGQLAIPSFYIASDVGMVHFPGLYGRMIVLFTGGQSLI</sequence>
<dbReference type="RefSeq" id="WP_378164874.1">
    <property type="nucleotide sequence ID" value="NZ_JBHSBU010000001.1"/>
</dbReference>
<keyword evidence="3" id="KW-1185">Reference proteome</keyword>
<feature type="transmembrane region" description="Helical" evidence="1">
    <location>
        <begin position="192"/>
        <end position="214"/>
    </location>
</feature>
<reference evidence="3" key="1">
    <citation type="journal article" date="2019" name="Int. J. Syst. Evol. Microbiol.">
        <title>The Global Catalogue of Microorganisms (GCM) 10K type strain sequencing project: providing services to taxonomists for standard genome sequencing and annotation.</title>
        <authorList>
            <consortium name="The Broad Institute Genomics Platform"/>
            <consortium name="The Broad Institute Genome Sequencing Center for Infectious Disease"/>
            <person name="Wu L."/>
            <person name="Ma J."/>
        </authorList>
    </citation>
    <scope>NUCLEOTIDE SEQUENCE [LARGE SCALE GENOMIC DNA]</scope>
    <source>
        <strain evidence="3">LMG 29894</strain>
    </source>
</reference>
<feature type="transmembrane region" description="Helical" evidence="1">
    <location>
        <begin position="265"/>
        <end position="284"/>
    </location>
</feature>
<dbReference type="Proteomes" id="UP001595791">
    <property type="component" value="Unassembled WGS sequence"/>
</dbReference>
<keyword evidence="1" id="KW-0812">Transmembrane</keyword>
<keyword evidence="1" id="KW-0472">Membrane</keyword>
<evidence type="ECO:0008006" key="4">
    <source>
        <dbReference type="Google" id="ProtNLM"/>
    </source>
</evidence>
<feature type="transmembrane region" description="Helical" evidence="1">
    <location>
        <begin position="372"/>
        <end position="389"/>
    </location>
</feature>
<name>A0ABV8MTD6_9NEIS</name>
<evidence type="ECO:0000256" key="1">
    <source>
        <dbReference type="SAM" id="Phobius"/>
    </source>
</evidence>
<keyword evidence="1" id="KW-1133">Transmembrane helix</keyword>
<proteinExistence type="predicted"/>
<organism evidence="2 3">
    <name type="scientific">Chitinimonas lacunae</name>
    <dbReference type="NCBI Taxonomy" id="1963018"/>
    <lineage>
        <taxon>Bacteria</taxon>
        <taxon>Pseudomonadati</taxon>
        <taxon>Pseudomonadota</taxon>
        <taxon>Betaproteobacteria</taxon>
        <taxon>Neisseriales</taxon>
        <taxon>Chitinibacteraceae</taxon>
        <taxon>Chitinimonas</taxon>
    </lineage>
</organism>